<dbReference type="CDD" id="cd01335">
    <property type="entry name" value="Radical_SAM"/>
    <property type="match status" value="1"/>
</dbReference>
<dbReference type="STRING" id="29364.SAMN04487772_10651"/>
<keyword evidence="2" id="KW-0479">Metal-binding</keyword>
<dbReference type="Proteomes" id="UP000199800">
    <property type="component" value="Unassembled WGS sequence"/>
</dbReference>
<dbReference type="PANTHER" id="PTHR11228:SF7">
    <property type="entry name" value="PQQA PEPTIDE CYCLASE"/>
    <property type="match status" value="1"/>
</dbReference>
<proteinExistence type="predicted"/>
<keyword evidence="3" id="KW-0408">Iron</keyword>
<sequence>MEFDSCGILLTENCNARCKMCCDSRGMVRGKTLSQEELDQILQNIKECGTITLVGVTGGEPMLYPELVEHILNYDFGRPMRFTIKTNGFWGKDTAKARKFLEKYKEKWKKIKYPLQVTSPLFTHLFCGYFLQLPAAKEQKSNGSLGGGTCE</sequence>
<dbReference type="Gene3D" id="3.20.20.70">
    <property type="entry name" value="Aldolase class I"/>
    <property type="match status" value="1"/>
</dbReference>
<organism evidence="6 7">
    <name type="scientific">[Clostridium] polysaccharolyticum</name>
    <dbReference type="NCBI Taxonomy" id="29364"/>
    <lineage>
        <taxon>Bacteria</taxon>
        <taxon>Bacillati</taxon>
        <taxon>Bacillota</taxon>
        <taxon>Clostridia</taxon>
        <taxon>Lachnospirales</taxon>
        <taxon>Lachnospiraceae</taxon>
    </lineage>
</organism>
<dbReference type="AlphaFoldDB" id="A0A1I0AV44"/>
<dbReference type="OrthoDB" id="9810775at2"/>
<dbReference type="EMBL" id="FOHN01000006">
    <property type="protein sequence ID" value="SES98290.1"/>
    <property type="molecule type" value="Genomic_DNA"/>
</dbReference>
<protein>
    <submittedName>
        <fullName evidence="6">4Fe-4S single cluster domain-containing protein</fullName>
    </submittedName>
</protein>
<dbReference type="Pfam" id="PF04055">
    <property type="entry name" value="Radical_SAM"/>
    <property type="match status" value="1"/>
</dbReference>
<accession>A0A1I0AV44</accession>
<dbReference type="SFLD" id="SFLDS00029">
    <property type="entry name" value="Radical_SAM"/>
    <property type="match status" value="1"/>
</dbReference>
<evidence type="ECO:0000313" key="7">
    <source>
        <dbReference type="Proteomes" id="UP000199800"/>
    </source>
</evidence>
<gene>
    <name evidence="6" type="ORF">SAMN04487772_10651</name>
</gene>
<keyword evidence="4" id="KW-0411">Iron-sulfur</keyword>
<dbReference type="InterPro" id="IPR007197">
    <property type="entry name" value="rSAM"/>
</dbReference>
<evidence type="ECO:0000313" key="6">
    <source>
        <dbReference type="EMBL" id="SES98290.1"/>
    </source>
</evidence>
<dbReference type="SFLD" id="SFLDG01067">
    <property type="entry name" value="SPASM/twitch_domain_containing"/>
    <property type="match status" value="1"/>
</dbReference>
<dbReference type="GO" id="GO:0046872">
    <property type="term" value="F:metal ion binding"/>
    <property type="evidence" value="ECO:0007669"/>
    <property type="project" value="UniProtKB-KW"/>
</dbReference>
<dbReference type="InterPro" id="IPR058240">
    <property type="entry name" value="rSAM_sf"/>
</dbReference>
<name>A0A1I0AV44_9FIRM</name>
<feature type="domain" description="Radical SAM core" evidence="5">
    <location>
        <begin position="9"/>
        <end position="119"/>
    </location>
</feature>
<keyword evidence="1" id="KW-0949">S-adenosyl-L-methionine</keyword>
<dbReference type="GO" id="GO:0003824">
    <property type="term" value="F:catalytic activity"/>
    <property type="evidence" value="ECO:0007669"/>
    <property type="project" value="InterPro"/>
</dbReference>
<dbReference type="PANTHER" id="PTHR11228">
    <property type="entry name" value="RADICAL SAM DOMAIN PROTEIN"/>
    <property type="match status" value="1"/>
</dbReference>
<evidence type="ECO:0000256" key="1">
    <source>
        <dbReference type="ARBA" id="ARBA00022691"/>
    </source>
</evidence>
<evidence type="ECO:0000256" key="3">
    <source>
        <dbReference type="ARBA" id="ARBA00023004"/>
    </source>
</evidence>
<dbReference type="RefSeq" id="WP_092477246.1">
    <property type="nucleotide sequence ID" value="NZ_FOHN01000006.1"/>
</dbReference>
<dbReference type="InterPro" id="IPR013785">
    <property type="entry name" value="Aldolase_TIM"/>
</dbReference>
<reference evidence="6 7" key="1">
    <citation type="submission" date="2016-10" db="EMBL/GenBank/DDBJ databases">
        <authorList>
            <person name="de Groot N.N."/>
        </authorList>
    </citation>
    <scope>NUCLEOTIDE SEQUENCE [LARGE SCALE GENOMIC DNA]</scope>
    <source>
        <strain evidence="6 7">DSM 1801</strain>
    </source>
</reference>
<evidence type="ECO:0000259" key="5">
    <source>
        <dbReference type="Pfam" id="PF04055"/>
    </source>
</evidence>
<evidence type="ECO:0000256" key="4">
    <source>
        <dbReference type="ARBA" id="ARBA00023014"/>
    </source>
</evidence>
<dbReference type="InterPro" id="IPR050377">
    <property type="entry name" value="Radical_SAM_PqqE_MftC-like"/>
</dbReference>
<dbReference type="SUPFAM" id="SSF102114">
    <property type="entry name" value="Radical SAM enzymes"/>
    <property type="match status" value="1"/>
</dbReference>
<dbReference type="GO" id="GO:0051536">
    <property type="term" value="F:iron-sulfur cluster binding"/>
    <property type="evidence" value="ECO:0007669"/>
    <property type="project" value="UniProtKB-KW"/>
</dbReference>
<evidence type="ECO:0000256" key="2">
    <source>
        <dbReference type="ARBA" id="ARBA00022723"/>
    </source>
</evidence>
<keyword evidence="7" id="KW-1185">Reference proteome</keyword>